<dbReference type="CDD" id="cd00082">
    <property type="entry name" value="HisKA"/>
    <property type="match status" value="1"/>
</dbReference>
<gene>
    <name evidence="12" type="ORF">PJ311_07105</name>
</gene>
<proteinExistence type="predicted"/>
<evidence type="ECO:0000256" key="3">
    <source>
        <dbReference type="ARBA" id="ARBA00012438"/>
    </source>
</evidence>
<keyword evidence="13" id="KW-1185">Reference proteome</keyword>
<dbReference type="EMBL" id="JAQKAB010000004">
    <property type="protein sequence ID" value="MDA7026385.1"/>
    <property type="molecule type" value="Genomic_DNA"/>
</dbReference>
<dbReference type="PROSITE" id="PS50109">
    <property type="entry name" value="HIS_KIN"/>
    <property type="match status" value="1"/>
</dbReference>
<protein>
    <recommendedName>
        <fullName evidence="3">histidine kinase</fullName>
        <ecNumber evidence="3">2.7.13.3</ecNumber>
    </recommendedName>
</protein>
<keyword evidence="4" id="KW-0597">Phosphoprotein</keyword>
<keyword evidence="6" id="KW-0547">Nucleotide-binding</keyword>
<dbReference type="InterPro" id="IPR004358">
    <property type="entry name" value="Sig_transdc_His_kin-like_C"/>
</dbReference>
<dbReference type="InterPro" id="IPR036097">
    <property type="entry name" value="HisK_dim/P_sf"/>
</dbReference>
<keyword evidence="10" id="KW-0812">Transmembrane</keyword>
<reference evidence="12 13" key="1">
    <citation type="submission" date="2023-01" db="EMBL/GenBank/DDBJ databases">
        <title>Bacillus changyiensis sp. nov., isolated from a coastal deposit.</title>
        <authorList>
            <person name="Xiao G."/>
            <person name="Lai Q."/>
            <person name="Hu Z."/>
            <person name="Shao Z."/>
        </authorList>
    </citation>
    <scope>NUCLEOTIDE SEQUENCE [LARGE SCALE GENOMIC DNA]</scope>
    <source>
        <strain evidence="12 13">CLL-7-23</strain>
    </source>
</reference>
<dbReference type="RefSeq" id="WP_271340247.1">
    <property type="nucleotide sequence ID" value="NZ_JAQKAB010000004.1"/>
</dbReference>
<evidence type="ECO:0000259" key="11">
    <source>
        <dbReference type="PROSITE" id="PS50109"/>
    </source>
</evidence>
<evidence type="ECO:0000256" key="7">
    <source>
        <dbReference type="ARBA" id="ARBA00022777"/>
    </source>
</evidence>
<dbReference type="Pfam" id="PF02518">
    <property type="entry name" value="HATPase_c"/>
    <property type="match status" value="1"/>
</dbReference>
<evidence type="ECO:0000313" key="13">
    <source>
        <dbReference type="Proteomes" id="UP001211894"/>
    </source>
</evidence>
<evidence type="ECO:0000256" key="8">
    <source>
        <dbReference type="ARBA" id="ARBA00022840"/>
    </source>
</evidence>
<accession>A0ABT4X277</accession>
<sequence>MTMVWIGIIIILASFNLIQYNMKKKRDDSLRYISEKLKTRLEGHSADQILLGTDDKVLRALLVQINLLAEDHQHISARFVRTEQSMKRMLTNISHDIKTPLTVVLGYIEAIQSEADLKNKEQARLLEKLHQKTCEIIHLMNSFFDLAKLESDDKQIPISKIHINEICKKNILQYYDVIQAKGYQAVIDIPDRPLYAHGNEEALNRVLQNLLSNAVRYGADGQLIGLSLSYGERYIVITVWDRGKGISEHDQQRVFERLYTLEESRNKAFQGSGLGLTITKRLVEKMGGKISLKSKAYERTAFSIKLKRKTY</sequence>
<evidence type="ECO:0000256" key="5">
    <source>
        <dbReference type="ARBA" id="ARBA00022679"/>
    </source>
</evidence>
<dbReference type="InterPro" id="IPR036890">
    <property type="entry name" value="HATPase_C_sf"/>
</dbReference>
<evidence type="ECO:0000256" key="1">
    <source>
        <dbReference type="ARBA" id="ARBA00000085"/>
    </source>
</evidence>
<keyword evidence="10" id="KW-0472">Membrane</keyword>
<dbReference type="EC" id="2.7.13.3" evidence="3"/>
<dbReference type="PRINTS" id="PR00344">
    <property type="entry name" value="BCTRLSENSOR"/>
</dbReference>
<organism evidence="12 13">
    <name type="scientific">Bacillus changyiensis</name>
    <dbReference type="NCBI Taxonomy" id="3004103"/>
    <lineage>
        <taxon>Bacteria</taxon>
        <taxon>Bacillati</taxon>
        <taxon>Bacillota</taxon>
        <taxon>Bacilli</taxon>
        <taxon>Bacillales</taxon>
        <taxon>Bacillaceae</taxon>
        <taxon>Bacillus</taxon>
    </lineage>
</organism>
<dbReference type="Gene3D" id="1.10.287.130">
    <property type="match status" value="1"/>
</dbReference>
<evidence type="ECO:0000256" key="4">
    <source>
        <dbReference type="ARBA" id="ARBA00022553"/>
    </source>
</evidence>
<dbReference type="InterPro" id="IPR050351">
    <property type="entry name" value="BphY/WalK/GraS-like"/>
</dbReference>
<keyword evidence="9" id="KW-0902">Two-component regulatory system</keyword>
<dbReference type="Pfam" id="PF00512">
    <property type="entry name" value="HisKA"/>
    <property type="match status" value="1"/>
</dbReference>
<dbReference type="GO" id="GO:0016301">
    <property type="term" value="F:kinase activity"/>
    <property type="evidence" value="ECO:0007669"/>
    <property type="project" value="UniProtKB-KW"/>
</dbReference>
<evidence type="ECO:0000256" key="9">
    <source>
        <dbReference type="ARBA" id="ARBA00023012"/>
    </source>
</evidence>
<feature type="transmembrane region" description="Helical" evidence="10">
    <location>
        <begin position="6"/>
        <end position="22"/>
    </location>
</feature>
<evidence type="ECO:0000256" key="2">
    <source>
        <dbReference type="ARBA" id="ARBA00004370"/>
    </source>
</evidence>
<comment type="subcellular location">
    <subcellularLocation>
        <location evidence="2">Membrane</location>
    </subcellularLocation>
</comment>
<dbReference type="PANTHER" id="PTHR45453">
    <property type="entry name" value="PHOSPHATE REGULON SENSOR PROTEIN PHOR"/>
    <property type="match status" value="1"/>
</dbReference>
<evidence type="ECO:0000256" key="10">
    <source>
        <dbReference type="SAM" id="Phobius"/>
    </source>
</evidence>
<comment type="caution">
    <text evidence="12">The sequence shown here is derived from an EMBL/GenBank/DDBJ whole genome shotgun (WGS) entry which is preliminary data.</text>
</comment>
<keyword evidence="5" id="KW-0808">Transferase</keyword>
<dbReference type="SMART" id="SM00387">
    <property type="entry name" value="HATPase_c"/>
    <property type="match status" value="1"/>
</dbReference>
<dbReference type="SUPFAM" id="SSF47384">
    <property type="entry name" value="Homodimeric domain of signal transducing histidine kinase"/>
    <property type="match status" value="1"/>
</dbReference>
<dbReference type="InterPro" id="IPR003594">
    <property type="entry name" value="HATPase_dom"/>
</dbReference>
<keyword evidence="10" id="KW-1133">Transmembrane helix</keyword>
<dbReference type="SUPFAM" id="SSF55874">
    <property type="entry name" value="ATPase domain of HSP90 chaperone/DNA topoisomerase II/histidine kinase"/>
    <property type="match status" value="1"/>
</dbReference>
<evidence type="ECO:0000256" key="6">
    <source>
        <dbReference type="ARBA" id="ARBA00022741"/>
    </source>
</evidence>
<keyword evidence="8" id="KW-0067">ATP-binding</keyword>
<dbReference type="InterPro" id="IPR003661">
    <property type="entry name" value="HisK_dim/P_dom"/>
</dbReference>
<dbReference type="Gene3D" id="3.30.565.10">
    <property type="entry name" value="Histidine kinase-like ATPase, C-terminal domain"/>
    <property type="match status" value="1"/>
</dbReference>
<dbReference type="PANTHER" id="PTHR45453:SF1">
    <property type="entry name" value="PHOSPHATE REGULON SENSOR PROTEIN PHOR"/>
    <property type="match status" value="1"/>
</dbReference>
<comment type="catalytic activity">
    <reaction evidence="1">
        <text>ATP + protein L-histidine = ADP + protein N-phospho-L-histidine.</text>
        <dbReference type="EC" id="2.7.13.3"/>
    </reaction>
</comment>
<feature type="domain" description="Histidine kinase" evidence="11">
    <location>
        <begin position="92"/>
        <end position="310"/>
    </location>
</feature>
<name>A0ABT4X277_9BACI</name>
<dbReference type="Proteomes" id="UP001211894">
    <property type="component" value="Unassembled WGS sequence"/>
</dbReference>
<dbReference type="InterPro" id="IPR005467">
    <property type="entry name" value="His_kinase_dom"/>
</dbReference>
<dbReference type="SMART" id="SM00388">
    <property type="entry name" value="HisKA"/>
    <property type="match status" value="1"/>
</dbReference>
<evidence type="ECO:0000313" key="12">
    <source>
        <dbReference type="EMBL" id="MDA7026385.1"/>
    </source>
</evidence>
<keyword evidence="7 12" id="KW-0418">Kinase</keyword>